<evidence type="ECO:0000256" key="1">
    <source>
        <dbReference type="SAM" id="MobiDB-lite"/>
    </source>
</evidence>
<dbReference type="EMBL" id="JAACNH010000005">
    <property type="protein sequence ID" value="KAG8442622.1"/>
    <property type="molecule type" value="Genomic_DNA"/>
</dbReference>
<name>A0A8T2JE85_9PIPI</name>
<evidence type="ECO:0000313" key="2">
    <source>
        <dbReference type="EMBL" id="KAG8442622.1"/>
    </source>
</evidence>
<proteinExistence type="predicted"/>
<feature type="compositionally biased region" description="Low complexity" evidence="1">
    <location>
        <begin position="134"/>
        <end position="147"/>
    </location>
</feature>
<organism evidence="2 3">
    <name type="scientific">Hymenochirus boettgeri</name>
    <name type="common">Congo dwarf clawed frog</name>
    <dbReference type="NCBI Taxonomy" id="247094"/>
    <lineage>
        <taxon>Eukaryota</taxon>
        <taxon>Metazoa</taxon>
        <taxon>Chordata</taxon>
        <taxon>Craniata</taxon>
        <taxon>Vertebrata</taxon>
        <taxon>Euteleostomi</taxon>
        <taxon>Amphibia</taxon>
        <taxon>Batrachia</taxon>
        <taxon>Anura</taxon>
        <taxon>Pipoidea</taxon>
        <taxon>Pipidae</taxon>
        <taxon>Pipinae</taxon>
        <taxon>Hymenochirus</taxon>
    </lineage>
</organism>
<keyword evidence="3" id="KW-1185">Reference proteome</keyword>
<feature type="compositionally biased region" description="Polar residues" evidence="1">
    <location>
        <begin position="203"/>
        <end position="214"/>
    </location>
</feature>
<feature type="region of interest" description="Disordered" evidence="1">
    <location>
        <begin position="188"/>
        <end position="220"/>
    </location>
</feature>
<protein>
    <submittedName>
        <fullName evidence="2">Uncharacterized protein</fullName>
    </submittedName>
</protein>
<accession>A0A8T2JE85</accession>
<feature type="region of interest" description="Disordered" evidence="1">
    <location>
        <begin position="130"/>
        <end position="150"/>
    </location>
</feature>
<dbReference type="OrthoDB" id="5877502at2759"/>
<dbReference type="Proteomes" id="UP000812440">
    <property type="component" value="Chromosome 6"/>
</dbReference>
<sequence length="278" mass="31469">MCKQLYVHRFNFFCFCLFFWFKKEFRNQTSKFKWEKQFSVPCTFSTEIQDQIIKVAQSTSKEANTKSSWFVRRQSTGSANTKWESLFAKGMLAQKSPISITWASKSTPLFGTSNTNSALKKIKEETSQDDLTLSTYSQSSSNQTSSSKPLFAGSTCTKSLFTCTNSVDYYNDLQKGKAYFEDVKEDQGNSHCQNKLNEDSDTETPQQGSSSTGGTFHPDIAQTENVKPLTPELLKFFKGKDVNIIIEILKTISPFYPALQKKDLAEFAKDLSETGELK</sequence>
<gene>
    <name evidence="2" type="ORF">GDO86_011418</name>
</gene>
<dbReference type="AlphaFoldDB" id="A0A8T2JE85"/>
<reference evidence="2" key="1">
    <citation type="thesis" date="2020" institute="ProQuest LLC" country="789 East Eisenhower Parkway, Ann Arbor, MI, USA">
        <title>Comparative Genomics and Chromosome Evolution.</title>
        <authorList>
            <person name="Mudd A.B."/>
        </authorList>
    </citation>
    <scope>NUCLEOTIDE SEQUENCE</scope>
    <source>
        <strain evidence="2">Female2</strain>
        <tissue evidence="2">Blood</tissue>
    </source>
</reference>
<comment type="caution">
    <text evidence="2">The sequence shown here is derived from an EMBL/GenBank/DDBJ whole genome shotgun (WGS) entry which is preliminary data.</text>
</comment>
<evidence type="ECO:0000313" key="3">
    <source>
        <dbReference type="Proteomes" id="UP000812440"/>
    </source>
</evidence>